<reference evidence="3" key="1">
    <citation type="journal article" date="2019" name="Int. J. Syst. Evol. Microbiol.">
        <title>The Global Catalogue of Microorganisms (GCM) 10K type strain sequencing project: providing services to taxonomists for standard genome sequencing and annotation.</title>
        <authorList>
            <consortium name="The Broad Institute Genomics Platform"/>
            <consortium name="The Broad Institute Genome Sequencing Center for Infectious Disease"/>
            <person name="Wu L."/>
            <person name="Ma J."/>
        </authorList>
    </citation>
    <scope>NUCLEOTIDE SEQUENCE [LARGE SCALE GENOMIC DNA]</scope>
    <source>
        <strain evidence="3">JCM 16240</strain>
    </source>
</reference>
<evidence type="ECO:0000256" key="1">
    <source>
        <dbReference type="SAM" id="MobiDB-lite"/>
    </source>
</evidence>
<name>A0ABP3CY30_9BURK</name>
<organism evidence="2 3">
    <name type="scientific">Castellaniella daejeonensis</name>
    <dbReference type="NCBI Taxonomy" id="659013"/>
    <lineage>
        <taxon>Bacteria</taxon>
        <taxon>Pseudomonadati</taxon>
        <taxon>Pseudomonadota</taxon>
        <taxon>Betaproteobacteria</taxon>
        <taxon>Burkholderiales</taxon>
        <taxon>Alcaligenaceae</taxon>
        <taxon>Castellaniella</taxon>
    </lineage>
</organism>
<sequence>MQHAPGDQVFMRHLGIDAWILQVGLQPFRARRGRKRATGDAIQRQLEMAGQALVRKAAASFGNLFADRQAGPFAQIRIEGSRPVGSAASPPGHGRNDARGASGLPPF</sequence>
<dbReference type="Proteomes" id="UP001501176">
    <property type="component" value="Unassembled WGS sequence"/>
</dbReference>
<evidence type="ECO:0000313" key="3">
    <source>
        <dbReference type="Proteomes" id="UP001501176"/>
    </source>
</evidence>
<feature type="region of interest" description="Disordered" evidence="1">
    <location>
        <begin position="81"/>
        <end position="107"/>
    </location>
</feature>
<proteinExistence type="predicted"/>
<dbReference type="RefSeq" id="WP_343819793.1">
    <property type="nucleotide sequence ID" value="NZ_BAAAFN010000006.1"/>
</dbReference>
<gene>
    <name evidence="2" type="ORF">GCM10009125_03980</name>
</gene>
<evidence type="ECO:0000313" key="2">
    <source>
        <dbReference type="EMBL" id="GAA0218247.1"/>
    </source>
</evidence>
<keyword evidence="3" id="KW-1185">Reference proteome</keyword>
<comment type="caution">
    <text evidence="2">The sequence shown here is derived from an EMBL/GenBank/DDBJ whole genome shotgun (WGS) entry which is preliminary data.</text>
</comment>
<accession>A0ABP3CY30</accession>
<protein>
    <submittedName>
        <fullName evidence="2">Uncharacterized protein</fullName>
    </submittedName>
</protein>
<dbReference type="EMBL" id="BAAAFN010000006">
    <property type="protein sequence ID" value="GAA0218247.1"/>
    <property type="molecule type" value="Genomic_DNA"/>
</dbReference>